<comment type="caution">
    <text evidence="1">The sequence shown here is derived from an EMBL/GenBank/DDBJ whole genome shotgun (WGS) entry which is preliminary data.</text>
</comment>
<reference evidence="1 2" key="1">
    <citation type="submission" date="2012-02" db="EMBL/GenBank/DDBJ databases">
        <title>Whole genome shotgun sequence of Mobilicoccus pelagius NBRC 104925.</title>
        <authorList>
            <person name="Yoshida Y."/>
            <person name="Hosoyama A."/>
            <person name="Tsuchikane K."/>
            <person name="Katsumata H."/>
            <person name="Yamazaki S."/>
            <person name="Fujita N."/>
        </authorList>
    </citation>
    <scope>NUCLEOTIDE SEQUENCE [LARGE SCALE GENOMIC DNA]</scope>
    <source>
        <strain evidence="1 2">NBRC 104925</strain>
    </source>
</reference>
<keyword evidence="2" id="KW-1185">Reference proteome</keyword>
<evidence type="ECO:0000313" key="2">
    <source>
        <dbReference type="Proteomes" id="UP000004367"/>
    </source>
</evidence>
<accession>H5UQ85</accession>
<sequence length="86" mass="9061">MHTLTASLEDLRPGDQLLRVGEHRCRPELTVVDALGPIDGVLADAGVRCAPAGPAADRLILRRAEVDGATLVIARPETRTAALTTP</sequence>
<dbReference type="EMBL" id="BAFE01000028">
    <property type="protein sequence ID" value="GAB47893.1"/>
    <property type="molecule type" value="Genomic_DNA"/>
</dbReference>
<name>H5UQ85_9MICO</name>
<proteinExistence type="predicted"/>
<dbReference type="AlphaFoldDB" id="H5UQ85"/>
<gene>
    <name evidence="1" type="ORF">MOPEL_030_00030</name>
</gene>
<dbReference type="RefSeq" id="WP_009481791.1">
    <property type="nucleotide sequence ID" value="NZ_BAFE01000028.1"/>
</dbReference>
<evidence type="ECO:0000313" key="1">
    <source>
        <dbReference type="EMBL" id="GAB47893.1"/>
    </source>
</evidence>
<organism evidence="1 2">
    <name type="scientific">Mobilicoccus pelagius NBRC 104925</name>
    <dbReference type="NCBI Taxonomy" id="1089455"/>
    <lineage>
        <taxon>Bacteria</taxon>
        <taxon>Bacillati</taxon>
        <taxon>Actinomycetota</taxon>
        <taxon>Actinomycetes</taxon>
        <taxon>Micrococcales</taxon>
        <taxon>Dermatophilaceae</taxon>
        <taxon>Mobilicoccus</taxon>
    </lineage>
</organism>
<dbReference type="STRING" id="1089455.MOPEL_030_00030"/>
<protein>
    <submittedName>
        <fullName evidence="1">Uncharacterized protein</fullName>
    </submittedName>
</protein>
<dbReference type="Proteomes" id="UP000004367">
    <property type="component" value="Unassembled WGS sequence"/>
</dbReference>